<accession>A0A553NVA6</accession>
<proteinExistence type="predicted"/>
<sequence>MSSSRPIIICMCLSTFLIMAIEGVIAHESKASLWEKAKTFLGWTTTPHPPTPTPRTKTFKPSLDRASFYDEMAMLGAYQDFY</sequence>
<evidence type="ECO:0000256" key="1">
    <source>
        <dbReference type="SAM" id="SignalP"/>
    </source>
</evidence>
<evidence type="ECO:0000313" key="2">
    <source>
        <dbReference type="EMBL" id="TRY69358.1"/>
    </source>
</evidence>
<organism evidence="2 3">
    <name type="scientific">Tigriopus californicus</name>
    <name type="common">Marine copepod</name>
    <dbReference type="NCBI Taxonomy" id="6832"/>
    <lineage>
        <taxon>Eukaryota</taxon>
        <taxon>Metazoa</taxon>
        <taxon>Ecdysozoa</taxon>
        <taxon>Arthropoda</taxon>
        <taxon>Crustacea</taxon>
        <taxon>Multicrustacea</taxon>
        <taxon>Hexanauplia</taxon>
        <taxon>Copepoda</taxon>
        <taxon>Harpacticoida</taxon>
        <taxon>Harpacticidae</taxon>
        <taxon>Tigriopus</taxon>
    </lineage>
</organism>
<keyword evidence="1" id="KW-0732">Signal</keyword>
<comment type="caution">
    <text evidence="2">The sequence shown here is derived from an EMBL/GenBank/DDBJ whole genome shotgun (WGS) entry which is preliminary data.</text>
</comment>
<dbReference type="Proteomes" id="UP000318571">
    <property type="component" value="Chromosome 1"/>
</dbReference>
<dbReference type="EMBL" id="VCGU01000010">
    <property type="protein sequence ID" value="TRY69358.1"/>
    <property type="molecule type" value="Genomic_DNA"/>
</dbReference>
<feature type="chain" id="PRO_5021910967" evidence="1">
    <location>
        <begin position="27"/>
        <end position="82"/>
    </location>
</feature>
<feature type="non-terminal residue" evidence="2">
    <location>
        <position position="82"/>
    </location>
</feature>
<gene>
    <name evidence="2" type="ORF">TCAL_02466</name>
</gene>
<keyword evidence="3" id="KW-1185">Reference proteome</keyword>
<reference evidence="2 3" key="1">
    <citation type="journal article" date="2018" name="Nat. Ecol. Evol.">
        <title>Genomic signatures of mitonuclear coevolution across populations of Tigriopus californicus.</title>
        <authorList>
            <person name="Barreto F.S."/>
            <person name="Watson E.T."/>
            <person name="Lima T.G."/>
            <person name="Willett C.S."/>
            <person name="Edmands S."/>
            <person name="Li W."/>
            <person name="Burton R.S."/>
        </authorList>
    </citation>
    <scope>NUCLEOTIDE SEQUENCE [LARGE SCALE GENOMIC DNA]</scope>
    <source>
        <strain evidence="2 3">San Diego</strain>
    </source>
</reference>
<feature type="signal peptide" evidence="1">
    <location>
        <begin position="1"/>
        <end position="26"/>
    </location>
</feature>
<protein>
    <submittedName>
        <fullName evidence="2">Uncharacterized protein</fullName>
    </submittedName>
</protein>
<name>A0A553NVA6_TIGCA</name>
<dbReference type="AlphaFoldDB" id="A0A553NVA6"/>
<evidence type="ECO:0000313" key="3">
    <source>
        <dbReference type="Proteomes" id="UP000318571"/>
    </source>
</evidence>